<reference evidence="14 15" key="1">
    <citation type="submission" date="2024-09" db="EMBL/GenBank/DDBJ databases">
        <authorList>
            <person name="Sun Q."/>
            <person name="Mori K."/>
        </authorList>
    </citation>
    <scope>NUCLEOTIDE SEQUENCE [LARGE SCALE GENOMIC DNA]</scope>
    <source>
        <strain evidence="14 15">CCM 3426</strain>
    </source>
</reference>
<evidence type="ECO:0000256" key="8">
    <source>
        <dbReference type="ARBA" id="ARBA00022989"/>
    </source>
</evidence>
<evidence type="ECO:0000256" key="1">
    <source>
        <dbReference type="ARBA" id="ARBA00000085"/>
    </source>
</evidence>
<sequence length="534" mass="59260">MSGQAPVRQVSVKPGADRGLRRLTVHGWFVVMIAAVSVLVVACVVIATVMLDRTARLSDQVILRISPARIEAAQLRSTLIDQETGVRGFLLTGNDDLLEPYTAGIEAERRSRERIAALIGDRPELVGELNAVRDAAAAWRRDYAEPLTADRRADGAIPAGRIESGKHAFDQIRTLLDRQDDRLAKARRLAQEELEQVERVRNLAFVVMLILFLMAGVAMAVLLRRAIGRPLDELREAARDIAAGDFDRAIPVSGPADIREVARDVESMRTKIVEALGESRQQHVLLREQAAGLDAQAEELRRSNAELEQFAYVASHDLQEPLRKIATFCQLLQKRYGDVLDERGLQYIHFAVDGATRMQVLINDLLTFSRVGRLYDDRKPVELEEALEKALVDLSAVIEENGAQIERPDPLPRVIGDPTMLGMLWQNLVGNALKFRAPDRVPRVTITCEQRENDWLFAVSDNGIGVDAEFADKIFIIFQRLHSREAYTGTGIGLAMCKKIVENHGGTIWLDTGYTEGARISFTLPAVTDEGAPA</sequence>
<dbReference type="PROSITE" id="PS50885">
    <property type="entry name" value="HAMP"/>
    <property type="match status" value="1"/>
</dbReference>
<dbReference type="PROSITE" id="PS50109">
    <property type="entry name" value="HIS_KIN"/>
    <property type="match status" value="1"/>
</dbReference>
<evidence type="ECO:0000256" key="2">
    <source>
        <dbReference type="ARBA" id="ARBA00004236"/>
    </source>
</evidence>
<dbReference type="Pfam" id="PF00672">
    <property type="entry name" value="HAMP"/>
    <property type="match status" value="1"/>
</dbReference>
<evidence type="ECO:0000256" key="5">
    <source>
        <dbReference type="ARBA" id="ARBA00022679"/>
    </source>
</evidence>
<feature type="transmembrane region" description="Helical" evidence="11">
    <location>
        <begin position="203"/>
        <end position="223"/>
    </location>
</feature>
<comment type="caution">
    <text evidence="14">The sequence shown here is derived from an EMBL/GenBank/DDBJ whole genome shotgun (WGS) entry which is preliminary data.</text>
</comment>
<dbReference type="SMART" id="SM00388">
    <property type="entry name" value="HisKA"/>
    <property type="match status" value="1"/>
</dbReference>
<dbReference type="CDD" id="cd00082">
    <property type="entry name" value="HisKA"/>
    <property type="match status" value="1"/>
</dbReference>
<dbReference type="Gene3D" id="6.10.340.10">
    <property type="match status" value="1"/>
</dbReference>
<dbReference type="PRINTS" id="PR00344">
    <property type="entry name" value="BCTRLSENSOR"/>
</dbReference>
<gene>
    <name evidence="14" type="ORF">ACFFV7_37500</name>
</gene>
<evidence type="ECO:0000259" key="12">
    <source>
        <dbReference type="PROSITE" id="PS50109"/>
    </source>
</evidence>
<dbReference type="Pfam" id="PF05227">
    <property type="entry name" value="CHASE3"/>
    <property type="match status" value="1"/>
</dbReference>
<dbReference type="SMART" id="SM00387">
    <property type="entry name" value="HATPase_c"/>
    <property type="match status" value="1"/>
</dbReference>
<evidence type="ECO:0000259" key="13">
    <source>
        <dbReference type="PROSITE" id="PS50885"/>
    </source>
</evidence>
<dbReference type="InterPro" id="IPR005467">
    <property type="entry name" value="His_kinase_dom"/>
</dbReference>
<dbReference type="SUPFAM" id="SSF55874">
    <property type="entry name" value="ATPase domain of HSP90 chaperone/DNA topoisomerase II/histidine kinase"/>
    <property type="match status" value="1"/>
</dbReference>
<dbReference type="InterPro" id="IPR003660">
    <property type="entry name" value="HAMP_dom"/>
</dbReference>
<dbReference type="Gene3D" id="1.10.287.130">
    <property type="match status" value="1"/>
</dbReference>
<accession>A0ABV5IQZ5</accession>
<feature type="coiled-coil region" evidence="10">
    <location>
        <begin position="176"/>
        <end position="203"/>
    </location>
</feature>
<dbReference type="InterPro" id="IPR007891">
    <property type="entry name" value="CHASE3"/>
</dbReference>
<dbReference type="Gene3D" id="3.30.565.10">
    <property type="entry name" value="Histidine kinase-like ATPase, C-terminal domain"/>
    <property type="match status" value="1"/>
</dbReference>
<dbReference type="Pfam" id="PF02518">
    <property type="entry name" value="HATPase_c"/>
    <property type="match status" value="1"/>
</dbReference>
<dbReference type="CDD" id="cd19410">
    <property type="entry name" value="HK9-like_sensor"/>
    <property type="match status" value="1"/>
</dbReference>
<keyword evidence="11" id="KW-0472">Membrane</keyword>
<evidence type="ECO:0000256" key="6">
    <source>
        <dbReference type="ARBA" id="ARBA00022692"/>
    </source>
</evidence>
<dbReference type="InterPro" id="IPR004358">
    <property type="entry name" value="Sig_transdc_His_kin-like_C"/>
</dbReference>
<proteinExistence type="predicted"/>
<keyword evidence="10" id="KW-0175">Coiled coil</keyword>
<feature type="domain" description="Histidine kinase" evidence="12">
    <location>
        <begin position="313"/>
        <end position="528"/>
    </location>
</feature>
<dbReference type="RefSeq" id="WP_229824775.1">
    <property type="nucleotide sequence ID" value="NZ_BMRC01000024.1"/>
</dbReference>
<dbReference type="InterPro" id="IPR036097">
    <property type="entry name" value="HisK_dim/P_sf"/>
</dbReference>
<protein>
    <recommendedName>
        <fullName evidence="3">histidine kinase</fullName>
        <ecNumber evidence="3">2.7.13.3</ecNumber>
    </recommendedName>
</protein>
<dbReference type="Pfam" id="PF00512">
    <property type="entry name" value="HisKA"/>
    <property type="match status" value="1"/>
</dbReference>
<keyword evidence="9" id="KW-0902">Two-component regulatory system</keyword>
<name>A0ABV5IQZ5_9ACTN</name>
<dbReference type="InterPro" id="IPR003661">
    <property type="entry name" value="HisK_dim/P_dom"/>
</dbReference>
<evidence type="ECO:0000256" key="3">
    <source>
        <dbReference type="ARBA" id="ARBA00012438"/>
    </source>
</evidence>
<keyword evidence="8 11" id="KW-1133">Transmembrane helix</keyword>
<dbReference type="EC" id="2.7.13.3" evidence="3"/>
<dbReference type="InterPro" id="IPR052162">
    <property type="entry name" value="Sensor_kinase/Photoreceptor"/>
</dbReference>
<dbReference type="CDD" id="cd06225">
    <property type="entry name" value="HAMP"/>
    <property type="match status" value="1"/>
</dbReference>
<dbReference type="Proteomes" id="UP001589647">
    <property type="component" value="Unassembled WGS sequence"/>
</dbReference>
<dbReference type="InterPro" id="IPR036890">
    <property type="entry name" value="HATPase_C_sf"/>
</dbReference>
<comment type="subcellular location">
    <subcellularLocation>
        <location evidence="2">Cell membrane</location>
    </subcellularLocation>
</comment>
<dbReference type="SUPFAM" id="SSF47384">
    <property type="entry name" value="Homodimeric domain of signal transducing histidine kinase"/>
    <property type="match status" value="1"/>
</dbReference>
<dbReference type="PANTHER" id="PTHR43304">
    <property type="entry name" value="PHYTOCHROME-LIKE PROTEIN CPH1"/>
    <property type="match status" value="1"/>
</dbReference>
<dbReference type="PANTHER" id="PTHR43304:SF1">
    <property type="entry name" value="PAC DOMAIN-CONTAINING PROTEIN"/>
    <property type="match status" value="1"/>
</dbReference>
<dbReference type="SUPFAM" id="SSF158472">
    <property type="entry name" value="HAMP domain-like"/>
    <property type="match status" value="1"/>
</dbReference>
<dbReference type="EMBL" id="JBHMEI010000042">
    <property type="protein sequence ID" value="MFB9206937.1"/>
    <property type="molecule type" value="Genomic_DNA"/>
</dbReference>
<organism evidence="14 15">
    <name type="scientific">Nonomuraea spiralis</name>
    <dbReference type="NCBI Taxonomy" id="46182"/>
    <lineage>
        <taxon>Bacteria</taxon>
        <taxon>Bacillati</taxon>
        <taxon>Actinomycetota</taxon>
        <taxon>Actinomycetes</taxon>
        <taxon>Streptosporangiales</taxon>
        <taxon>Streptosporangiaceae</taxon>
        <taxon>Nonomuraea</taxon>
    </lineage>
</organism>
<feature type="domain" description="HAMP" evidence="13">
    <location>
        <begin position="225"/>
        <end position="277"/>
    </location>
</feature>
<keyword evidence="4" id="KW-0597">Phosphoprotein</keyword>
<keyword evidence="6 11" id="KW-0812">Transmembrane</keyword>
<evidence type="ECO:0000313" key="14">
    <source>
        <dbReference type="EMBL" id="MFB9206937.1"/>
    </source>
</evidence>
<evidence type="ECO:0000256" key="4">
    <source>
        <dbReference type="ARBA" id="ARBA00022553"/>
    </source>
</evidence>
<evidence type="ECO:0000256" key="9">
    <source>
        <dbReference type="ARBA" id="ARBA00023012"/>
    </source>
</evidence>
<dbReference type="InterPro" id="IPR003594">
    <property type="entry name" value="HATPase_dom"/>
</dbReference>
<comment type="catalytic activity">
    <reaction evidence="1">
        <text>ATP + protein L-histidine = ADP + protein N-phospho-L-histidine.</text>
        <dbReference type="EC" id="2.7.13.3"/>
    </reaction>
</comment>
<keyword evidence="5" id="KW-0808">Transferase</keyword>
<evidence type="ECO:0000256" key="10">
    <source>
        <dbReference type="SAM" id="Coils"/>
    </source>
</evidence>
<evidence type="ECO:0000256" key="7">
    <source>
        <dbReference type="ARBA" id="ARBA00022777"/>
    </source>
</evidence>
<feature type="transmembrane region" description="Helical" evidence="11">
    <location>
        <begin position="28"/>
        <end position="51"/>
    </location>
</feature>
<keyword evidence="7" id="KW-0418">Kinase</keyword>
<dbReference type="SMART" id="SM00304">
    <property type="entry name" value="HAMP"/>
    <property type="match status" value="1"/>
</dbReference>
<evidence type="ECO:0000256" key="11">
    <source>
        <dbReference type="SAM" id="Phobius"/>
    </source>
</evidence>
<evidence type="ECO:0000313" key="15">
    <source>
        <dbReference type="Proteomes" id="UP001589647"/>
    </source>
</evidence>
<keyword evidence="15" id="KW-1185">Reference proteome</keyword>